<evidence type="ECO:0000313" key="9">
    <source>
        <dbReference type="EMBL" id="KIM41376.1"/>
    </source>
</evidence>
<dbReference type="PANTHER" id="PTHR10696:SF25">
    <property type="entry name" value="OXIDOREDUCTASE AIM17-RELATED"/>
    <property type="match status" value="1"/>
</dbReference>
<dbReference type="Gene3D" id="3.30.2020.30">
    <property type="match status" value="1"/>
</dbReference>
<sequence length="427" mass="48847">MSSRFSRLNPLLRNSARRKSGIVHFPHTQLRKRTWTTLTHTPEALTVHALKDTSFPYVWLRDSCQSADCVHPSTRQKLHRSSDVSTTIAPTDGPGGVVVTPTGIDISWTDGHRSSFTQEFLERYASKSKLARFHYDQHLEERSWTNESISGQEDLFIPYERVNTPQGLVDGITQLSKYGLLFVSGVPNEHTSNERCELRVLGERFGELRPTFYGLLWDVINVRNSKNIAYTNLDLGLHMDLLYFQHPPRYQILHCLKNKVIGGTSIFVDSLHAARVLRETHPADFDILTKTPVSFHYINDGHHLHREHFTIELSSHTSEISHINYSPPFQAPLPLSTPKEFYPALARFAGLLNDPKNTYEYTLKEGDAVLFDNRRVLHARTAFYEKEGSEKGEEGVPNRWLKGCYLEADALVDRVRVLRTKLDKGEL</sequence>
<dbReference type="InterPro" id="IPR038492">
    <property type="entry name" value="GBBH-like_N_sf"/>
</dbReference>
<evidence type="ECO:0000256" key="3">
    <source>
        <dbReference type="ARBA" id="ARBA00022723"/>
    </source>
</evidence>
<keyword evidence="5" id="KW-0560">Oxidoreductase</keyword>
<comment type="cofactor">
    <cofactor evidence="1">
        <name>Fe(2+)</name>
        <dbReference type="ChEBI" id="CHEBI:29033"/>
    </cofactor>
</comment>
<dbReference type="STRING" id="686832.A0A0C3CCP1"/>
<dbReference type="EMBL" id="KN831780">
    <property type="protein sequence ID" value="KIM41376.1"/>
    <property type="molecule type" value="Genomic_DNA"/>
</dbReference>
<organism evidence="9 10">
    <name type="scientific">Hebeloma cylindrosporum</name>
    <dbReference type="NCBI Taxonomy" id="76867"/>
    <lineage>
        <taxon>Eukaryota</taxon>
        <taxon>Fungi</taxon>
        <taxon>Dikarya</taxon>
        <taxon>Basidiomycota</taxon>
        <taxon>Agaricomycotina</taxon>
        <taxon>Agaricomycetes</taxon>
        <taxon>Agaricomycetidae</taxon>
        <taxon>Agaricales</taxon>
        <taxon>Agaricineae</taxon>
        <taxon>Hymenogastraceae</taxon>
        <taxon>Hebeloma</taxon>
    </lineage>
</organism>
<keyword evidence="10" id="KW-1185">Reference proteome</keyword>
<feature type="domain" description="Gamma-butyrobetaine hydroxylase-like N-terminal" evidence="8">
    <location>
        <begin position="51"/>
        <end position="121"/>
    </location>
</feature>
<dbReference type="Pfam" id="PF02668">
    <property type="entry name" value="TauD"/>
    <property type="match status" value="1"/>
</dbReference>
<proteinExistence type="inferred from homology"/>
<evidence type="ECO:0008006" key="11">
    <source>
        <dbReference type="Google" id="ProtNLM"/>
    </source>
</evidence>
<dbReference type="GO" id="GO:0045329">
    <property type="term" value="P:carnitine biosynthetic process"/>
    <property type="evidence" value="ECO:0007669"/>
    <property type="project" value="TreeGrafter"/>
</dbReference>
<accession>A0A0C3CCP1</accession>
<feature type="domain" description="TauD/TfdA-like" evidence="7">
    <location>
        <begin position="169"/>
        <end position="405"/>
    </location>
</feature>
<dbReference type="Pfam" id="PF06155">
    <property type="entry name" value="GBBH-like_N"/>
    <property type="match status" value="1"/>
</dbReference>
<evidence type="ECO:0000256" key="6">
    <source>
        <dbReference type="ARBA" id="ARBA00023004"/>
    </source>
</evidence>
<dbReference type="PANTHER" id="PTHR10696">
    <property type="entry name" value="GAMMA-BUTYROBETAINE HYDROXYLASE-RELATED"/>
    <property type="match status" value="1"/>
</dbReference>
<reference evidence="9 10" key="1">
    <citation type="submission" date="2014-04" db="EMBL/GenBank/DDBJ databases">
        <authorList>
            <consortium name="DOE Joint Genome Institute"/>
            <person name="Kuo A."/>
            <person name="Gay G."/>
            <person name="Dore J."/>
            <person name="Kohler A."/>
            <person name="Nagy L.G."/>
            <person name="Floudas D."/>
            <person name="Copeland A."/>
            <person name="Barry K.W."/>
            <person name="Cichocki N."/>
            <person name="Veneault-Fourrey C."/>
            <person name="LaButti K."/>
            <person name="Lindquist E.A."/>
            <person name="Lipzen A."/>
            <person name="Lundell T."/>
            <person name="Morin E."/>
            <person name="Murat C."/>
            <person name="Sun H."/>
            <person name="Tunlid A."/>
            <person name="Henrissat B."/>
            <person name="Grigoriev I.V."/>
            <person name="Hibbett D.S."/>
            <person name="Martin F."/>
            <person name="Nordberg H.P."/>
            <person name="Cantor M.N."/>
            <person name="Hua S.X."/>
        </authorList>
    </citation>
    <scope>NUCLEOTIDE SEQUENCE [LARGE SCALE GENOMIC DNA]</scope>
    <source>
        <strain evidence="10">h7</strain>
    </source>
</reference>
<evidence type="ECO:0000256" key="2">
    <source>
        <dbReference type="ARBA" id="ARBA00008654"/>
    </source>
</evidence>
<evidence type="ECO:0000259" key="7">
    <source>
        <dbReference type="Pfam" id="PF02668"/>
    </source>
</evidence>
<dbReference type="GO" id="GO:0046872">
    <property type="term" value="F:metal ion binding"/>
    <property type="evidence" value="ECO:0007669"/>
    <property type="project" value="UniProtKB-KW"/>
</dbReference>
<dbReference type="SUPFAM" id="SSF51197">
    <property type="entry name" value="Clavaminate synthase-like"/>
    <property type="match status" value="1"/>
</dbReference>
<keyword evidence="3" id="KW-0479">Metal-binding</keyword>
<dbReference type="InterPro" id="IPR010376">
    <property type="entry name" value="GBBH-like_N"/>
</dbReference>
<protein>
    <recommendedName>
        <fullName evidence="11">TauD/TfdA-like domain-containing protein</fullName>
    </recommendedName>
</protein>
<dbReference type="InterPro" id="IPR042098">
    <property type="entry name" value="TauD-like_sf"/>
</dbReference>
<dbReference type="Gene3D" id="3.60.130.10">
    <property type="entry name" value="Clavaminate synthase-like"/>
    <property type="match status" value="1"/>
</dbReference>
<dbReference type="HOGENOM" id="CLU_021859_0_1_1"/>
<name>A0A0C3CCP1_HEBCY</name>
<keyword evidence="6" id="KW-0408">Iron</keyword>
<evidence type="ECO:0000256" key="1">
    <source>
        <dbReference type="ARBA" id="ARBA00001954"/>
    </source>
</evidence>
<dbReference type="Proteomes" id="UP000053424">
    <property type="component" value="Unassembled WGS sequence"/>
</dbReference>
<gene>
    <name evidence="9" type="ORF">M413DRAFT_445392</name>
</gene>
<dbReference type="OrthoDB" id="406634at2759"/>
<dbReference type="InterPro" id="IPR003819">
    <property type="entry name" value="TauD/TfdA-like"/>
</dbReference>
<dbReference type="GO" id="GO:0005739">
    <property type="term" value="C:mitochondrion"/>
    <property type="evidence" value="ECO:0007669"/>
    <property type="project" value="TreeGrafter"/>
</dbReference>
<evidence type="ECO:0000256" key="5">
    <source>
        <dbReference type="ARBA" id="ARBA00023002"/>
    </source>
</evidence>
<dbReference type="AlphaFoldDB" id="A0A0C3CCP1"/>
<dbReference type="InterPro" id="IPR050411">
    <property type="entry name" value="AlphaKG_dependent_hydroxylases"/>
</dbReference>
<comment type="similarity">
    <text evidence="2">Belongs to the gamma-BBH/TMLD family.</text>
</comment>
<keyword evidence="4" id="KW-0223">Dioxygenase</keyword>
<evidence type="ECO:0000259" key="8">
    <source>
        <dbReference type="Pfam" id="PF06155"/>
    </source>
</evidence>
<evidence type="ECO:0000256" key="4">
    <source>
        <dbReference type="ARBA" id="ARBA00022964"/>
    </source>
</evidence>
<reference evidence="10" key="2">
    <citation type="submission" date="2015-01" db="EMBL/GenBank/DDBJ databases">
        <title>Evolutionary Origins and Diversification of the Mycorrhizal Mutualists.</title>
        <authorList>
            <consortium name="DOE Joint Genome Institute"/>
            <consortium name="Mycorrhizal Genomics Consortium"/>
            <person name="Kohler A."/>
            <person name="Kuo A."/>
            <person name="Nagy L.G."/>
            <person name="Floudas D."/>
            <person name="Copeland A."/>
            <person name="Barry K.W."/>
            <person name="Cichocki N."/>
            <person name="Veneault-Fourrey C."/>
            <person name="LaButti K."/>
            <person name="Lindquist E.A."/>
            <person name="Lipzen A."/>
            <person name="Lundell T."/>
            <person name="Morin E."/>
            <person name="Murat C."/>
            <person name="Riley R."/>
            <person name="Ohm R."/>
            <person name="Sun H."/>
            <person name="Tunlid A."/>
            <person name="Henrissat B."/>
            <person name="Grigoriev I.V."/>
            <person name="Hibbett D.S."/>
            <person name="Martin F."/>
        </authorList>
    </citation>
    <scope>NUCLEOTIDE SEQUENCE [LARGE SCALE GENOMIC DNA]</scope>
    <source>
        <strain evidence="10">h7</strain>
    </source>
</reference>
<evidence type="ECO:0000313" key="10">
    <source>
        <dbReference type="Proteomes" id="UP000053424"/>
    </source>
</evidence>
<dbReference type="CDD" id="cd00250">
    <property type="entry name" value="CAS_like"/>
    <property type="match status" value="1"/>
</dbReference>
<dbReference type="GO" id="GO:0016706">
    <property type="term" value="F:2-oxoglutarate-dependent dioxygenase activity"/>
    <property type="evidence" value="ECO:0007669"/>
    <property type="project" value="UniProtKB-ARBA"/>
</dbReference>